<comment type="caution">
    <text evidence="2">The sequence shown here is derived from an EMBL/GenBank/DDBJ whole genome shotgun (WGS) entry which is preliminary data.</text>
</comment>
<feature type="compositionally biased region" description="Basic and acidic residues" evidence="1">
    <location>
        <begin position="73"/>
        <end position="84"/>
    </location>
</feature>
<dbReference type="SUPFAM" id="SSF53098">
    <property type="entry name" value="Ribonuclease H-like"/>
    <property type="match status" value="1"/>
</dbReference>
<dbReference type="PANTHER" id="PTHR45749">
    <property type="match status" value="1"/>
</dbReference>
<keyword evidence="3" id="KW-1185">Reference proteome</keyword>
<name>A0A7D9EB07_PARCT</name>
<dbReference type="InterPro" id="IPR012337">
    <property type="entry name" value="RNaseH-like_sf"/>
</dbReference>
<evidence type="ECO:0000313" key="3">
    <source>
        <dbReference type="Proteomes" id="UP001152795"/>
    </source>
</evidence>
<gene>
    <name evidence="2" type="ORF">PACLA_8A038996</name>
</gene>
<organism evidence="2 3">
    <name type="scientific">Paramuricea clavata</name>
    <name type="common">Red gorgonian</name>
    <name type="synonym">Violescent sea-whip</name>
    <dbReference type="NCBI Taxonomy" id="317549"/>
    <lineage>
        <taxon>Eukaryota</taxon>
        <taxon>Metazoa</taxon>
        <taxon>Cnidaria</taxon>
        <taxon>Anthozoa</taxon>
        <taxon>Octocorallia</taxon>
        <taxon>Malacalcyonacea</taxon>
        <taxon>Plexauridae</taxon>
        <taxon>Paramuricea</taxon>
    </lineage>
</organism>
<dbReference type="AlphaFoldDB" id="A0A7D9EB07"/>
<proteinExistence type="predicted"/>
<dbReference type="InterPro" id="IPR006580">
    <property type="entry name" value="Znf_TTF"/>
</dbReference>
<dbReference type="SMART" id="SM00597">
    <property type="entry name" value="ZnF_TTF"/>
    <property type="match status" value="1"/>
</dbReference>
<feature type="region of interest" description="Disordered" evidence="1">
    <location>
        <begin position="70"/>
        <end position="89"/>
    </location>
</feature>
<accession>A0A7D9EB07</accession>
<evidence type="ECO:0000313" key="2">
    <source>
        <dbReference type="EMBL" id="CAB4005896.1"/>
    </source>
</evidence>
<dbReference type="OrthoDB" id="5982977at2759"/>
<protein>
    <submittedName>
        <fullName evidence="2">Zinc finger MYM-type 1-like</fullName>
    </submittedName>
</protein>
<sequence length="728" mass="83629">MSEQKPVKRKHAYRYRVVCSVCQKEIVAEYQDVHAKTKHKGKKVKFTVAVDAKQAKLCFATAGETVAITPKTKKSDGDTDRVDNEAEGSENDCQTTLKCVNETVSSVMYDSQSFDDNFDTIRVHAPDLKDCNSEKSCLQMKGPQQPLLKSYDPKKMGNESFTRDFNPEWYKRHPWLSYDVSSKKANCFPCQMYMKGKDSFSFDNWKKPERLAKHHKSEKHQTAMEMWMSSRANKKHNSSVLSQLHEDHKQSVKENRAYLRVLIESLMYTAQQNVAQRGHEEERVNLDKSSDVNRGNFLEHISLRCRDIPWLGSKLDQQLKKHAQWTSPAIQNELLEITADLVKERIVNDVKSSGWYSIIIDETSDISKIEQVSLCLSYCINGIKKEAFMGFYATKSTEGEVLYELVKDTITKLNLDLKNIVGKAFDGAANMNGIHKGLSTRMKECSPQSIYVHCYGHLLNLALQDTMTEAIHNFIEGSPKRHALFSDIEVEDEKYKQTLKSLSVTRWSCHWEAVKAVYNQMERIVKTLLKLSSDKDPKTYRDSRSLLTSLCDMDFIFGLCVLRIILRNTNSLSQYLEGKEVDVLSARRISSTTIETLRRCRSEQNFNLVWQMASLMGLKMKSWLGNSLFKVTPESHHRINTYYLSIDKILSELEVRFSGTDQQILYALGDVCQSETPKMESFTTVAEFYGMDEEILQVEQKMFTTFCLKRGLPQGKKLSKVLGFMQLI</sequence>
<dbReference type="PANTHER" id="PTHR45749:SF21">
    <property type="entry name" value="DUF4371 DOMAIN-CONTAINING PROTEIN"/>
    <property type="match status" value="1"/>
</dbReference>
<dbReference type="EMBL" id="CACRXK020005346">
    <property type="protein sequence ID" value="CAB4005896.1"/>
    <property type="molecule type" value="Genomic_DNA"/>
</dbReference>
<dbReference type="Proteomes" id="UP001152795">
    <property type="component" value="Unassembled WGS sequence"/>
</dbReference>
<dbReference type="Pfam" id="PF14291">
    <property type="entry name" value="DUF4371"/>
    <property type="match status" value="1"/>
</dbReference>
<reference evidence="2" key="1">
    <citation type="submission" date="2020-04" db="EMBL/GenBank/DDBJ databases">
        <authorList>
            <person name="Alioto T."/>
            <person name="Alioto T."/>
            <person name="Gomez Garrido J."/>
        </authorList>
    </citation>
    <scope>NUCLEOTIDE SEQUENCE</scope>
    <source>
        <strain evidence="2">A484AB</strain>
    </source>
</reference>
<evidence type="ECO:0000256" key="1">
    <source>
        <dbReference type="SAM" id="MobiDB-lite"/>
    </source>
</evidence>
<dbReference type="InterPro" id="IPR025398">
    <property type="entry name" value="DUF4371"/>
</dbReference>